<dbReference type="PANTHER" id="PTHR21021:SF15">
    <property type="entry name" value="FREE METHIONINE-R-SULFOXIDE REDUCTASE"/>
    <property type="match status" value="1"/>
</dbReference>
<feature type="domain" description="GAF" evidence="2">
    <location>
        <begin position="39"/>
        <end position="175"/>
    </location>
</feature>
<dbReference type="InterPro" id="IPR051330">
    <property type="entry name" value="Phosphatase_reg/MetRdx"/>
</dbReference>
<dbReference type="PANTHER" id="PTHR21021">
    <property type="entry name" value="GAF/PUTATIVE CYTOSKELETAL PROTEIN"/>
    <property type="match status" value="1"/>
</dbReference>
<dbReference type="Proteomes" id="UP000000626">
    <property type="component" value="Chromosome"/>
</dbReference>
<dbReference type="EnsemblBacteria" id="CAM07842">
    <property type="protein sequence ID" value="CAM07842"/>
    <property type="gene ID" value="NMA0571"/>
</dbReference>
<dbReference type="InterPro" id="IPR003018">
    <property type="entry name" value="GAF"/>
</dbReference>
<protein>
    <recommendedName>
        <fullName evidence="2">GAF domain-containing protein</fullName>
    </recommendedName>
</protein>
<dbReference type="GO" id="GO:0005829">
    <property type="term" value="C:cytosol"/>
    <property type="evidence" value="ECO:0007669"/>
    <property type="project" value="TreeGrafter"/>
</dbReference>
<dbReference type="Gene3D" id="3.30.450.40">
    <property type="match status" value="1"/>
</dbReference>
<dbReference type="KEGG" id="nma:NMA0571"/>
<evidence type="ECO:0000259" key="2">
    <source>
        <dbReference type="SMART" id="SM00065"/>
    </source>
</evidence>
<dbReference type="GO" id="GO:0033745">
    <property type="term" value="F:L-methionine-(R)-S-oxide reductase activity"/>
    <property type="evidence" value="ECO:0007669"/>
    <property type="project" value="TreeGrafter"/>
</dbReference>
<dbReference type="InterPro" id="IPR029016">
    <property type="entry name" value="GAF-like_dom_sf"/>
</dbReference>
<gene>
    <name evidence="3" type="ordered locus">NMA0571</name>
</gene>
<organism evidence="3 4">
    <name type="scientific">Neisseria meningitidis serogroup A / serotype 4A (strain DSM 15465 / Z2491)</name>
    <dbReference type="NCBI Taxonomy" id="122587"/>
    <lineage>
        <taxon>Bacteria</taxon>
        <taxon>Pseudomonadati</taxon>
        <taxon>Pseudomonadota</taxon>
        <taxon>Betaproteobacteria</taxon>
        <taxon>Neisseriales</taxon>
        <taxon>Neisseriaceae</taxon>
        <taxon>Neisseria</taxon>
    </lineage>
</organism>
<dbReference type="Pfam" id="PF13185">
    <property type="entry name" value="GAF_2"/>
    <property type="match status" value="1"/>
</dbReference>
<dbReference type="FunFam" id="3.30.450.40:FF:000008">
    <property type="entry name" value="GAF domain-containing proteins"/>
    <property type="match status" value="1"/>
</dbReference>
<dbReference type="AlphaFoldDB" id="A0A0U1RHJ4"/>
<evidence type="ECO:0000256" key="1">
    <source>
        <dbReference type="ARBA" id="ARBA00038454"/>
    </source>
</evidence>
<sequence length="175" mass="19015">MYATIGDVMHALHFSASDKAALYREVLPQIESVVADETDWVANLANTAAVLKEAFGWFWVGFYLVDTRSDELVLAPFQGPLACTRIPFGRGVCGQAWAKGGTVVVGDVDAHPDHIACSSLSRSEIVVPLFSDGRCIGVLDADSEYLAQFDETDALYLGELAKILEKRFEASRQAA</sequence>
<comment type="similarity">
    <text evidence="1">Belongs to the free Met sulfoxide reductase family.</text>
</comment>
<reference evidence="3 4" key="1">
    <citation type="journal article" date="2000" name="Nature">
        <title>Complete DNA sequence of a serogroup A strain of Neisseria meningitidis Z2491.</title>
        <authorList>
            <person name="Parkhill J."/>
            <person name="Achtman M."/>
            <person name="James K.D."/>
            <person name="Bentley S.D."/>
            <person name="Churcher C."/>
            <person name="Klee S.R."/>
            <person name="Morelli G."/>
            <person name="Basham D."/>
            <person name="Brown D."/>
            <person name="Chillingworth T."/>
            <person name="Davies R.M."/>
            <person name="Davis P."/>
            <person name="Devlin K."/>
            <person name="Feltwell T."/>
            <person name="Hamlin N."/>
            <person name="Holroyd S."/>
            <person name="Jagels K."/>
            <person name="Leather S."/>
            <person name="Moule S."/>
            <person name="Mungall K."/>
            <person name="Quail M.A."/>
            <person name="Rajandream M.A."/>
            <person name="Rutherford K.M."/>
            <person name="Simmonds M."/>
            <person name="Skelton J."/>
            <person name="Whitehead S."/>
            <person name="Spratt B.G."/>
            <person name="Barrell B.G."/>
        </authorList>
    </citation>
    <scope>NUCLEOTIDE SEQUENCE [LARGE SCALE GENOMIC DNA]</scope>
    <source>
        <strain evidence="4">DSM 15465 / Z2491</strain>
    </source>
</reference>
<dbReference type="SUPFAM" id="SSF55781">
    <property type="entry name" value="GAF domain-like"/>
    <property type="match status" value="1"/>
</dbReference>
<name>A0A0U1RHJ4_NEIMA</name>
<evidence type="ECO:0000313" key="3">
    <source>
        <dbReference type="EMBL" id="CAM07842.1"/>
    </source>
</evidence>
<dbReference type="SMART" id="SM00065">
    <property type="entry name" value="GAF"/>
    <property type="match status" value="1"/>
</dbReference>
<proteinExistence type="inferred from homology"/>
<dbReference type="HOGENOM" id="CLU_077738_2_0_4"/>
<dbReference type="EMBL" id="AL157959">
    <property type="protein sequence ID" value="CAM07842.1"/>
    <property type="molecule type" value="Genomic_DNA"/>
</dbReference>
<evidence type="ECO:0000313" key="4">
    <source>
        <dbReference type="Proteomes" id="UP000000626"/>
    </source>
</evidence>
<accession>A0A0U1RHJ4</accession>